<gene>
    <name evidence="2" type="ORF">B0T25DRAFT_361496</name>
</gene>
<evidence type="ECO:0000256" key="1">
    <source>
        <dbReference type="SAM" id="Phobius"/>
    </source>
</evidence>
<organism evidence="2 3">
    <name type="scientific">Lasiosphaeria hispida</name>
    <dbReference type="NCBI Taxonomy" id="260671"/>
    <lineage>
        <taxon>Eukaryota</taxon>
        <taxon>Fungi</taxon>
        <taxon>Dikarya</taxon>
        <taxon>Ascomycota</taxon>
        <taxon>Pezizomycotina</taxon>
        <taxon>Sordariomycetes</taxon>
        <taxon>Sordariomycetidae</taxon>
        <taxon>Sordariales</taxon>
        <taxon>Lasiosphaeriaceae</taxon>
        <taxon>Lasiosphaeria</taxon>
    </lineage>
</organism>
<sequence length="153" mass="17369">MSLNIHPFTPASASYRHAACSRPSAPQNRWPSSSISAHSCKLRCFWSTRSLYSISRIDEVPSVLDGHCVFGRFEACLSWFLSMRMWEAIFSVRGLGVFAFLSSLVLICRRANEWIYSEGLLVDKDRKGIFIMFSRLPQVPKVLGLMKPPLEIP</sequence>
<name>A0AAJ0H4Z7_9PEZI</name>
<evidence type="ECO:0000313" key="3">
    <source>
        <dbReference type="Proteomes" id="UP001275084"/>
    </source>
</evidence>
<keyword evidence="3" id="KW-1185">Reference proteome</keyword>
<comment type="caution">
    <text evidence="2">The sequence shown here is derived from an EMBL/GenBank/DDBJ whole genome shotgun (WGS) entry which is preliminary data.</text>
</comment>
<protein>
    <submittedName>
        <fullName evidence="2">Uncharacterized protein</fullName>
    </submittedName>
</protein>
<proteinExistence type="predicted"/>
<evidence type="ECO:0000313" key="2">
    <source>
        <dbReference type="EMBL" id="KAK3339684.1"/>
    </source>
</evidence>
<reference evidence="2" key="1">
    <citation type="journal article" date="2023" name="Mol. Phylogenet. Evol.">
        <title>Genome-scale phylogeny and comparative genomics of the fungal order Sordariales.</title>
        <authorList>
            <person name="Hensen N."/>
            <person name="Bonometti L."/>
            <person name="Westerberg I."/>
            <person name="Brannstrom I.O."/>
            <person name="Guillou S."/>
            <person name="Cros-Aarteil S."/>
            <person name="Calhoun S."/>
            <person name="Haridas S."/>
            <person name="Kuo A."/>
            <person name="Mondo S."/>
            <person name="Pangilinan J."/>
            <person name="Riley R."/>
            <person name="LaButti K."/>
            <person name="Andreopoulos B."/>
            <person name="Lipzen A."/>
            <person name="Chen C."/>
            <person name="Yan M."/>
            <person name="Daum C."/>
            <person name="Ng V."/>
            <person name="Clum A."/>
            <person name="Steindorff A."/>
            <person name="Ohm R.A."/>
            <person name="Martin F."/>
            <person name="Silar P."/>
            <person name="Natvig D.O."/>
            <person name="Lalanne C."/>
            <person name="Gautier V."/>
            <person name="Ament-Velasquez S.L."/>
            <person name="Kruys A."/>
            <person name="Hutchinson M.I."/>
            <person name="Powell A.J."/>
            <person name="Barry K."/>
            <person name="Miller A.N."/>
            <person name="Grigoriev I.V."/>
            <person name="Debuchy R."/>
            <person name="Gladieux P."/>
            <person name="Hiltunen Thoren M."/>
            <person name="Johannesson H."/>
        </authorList>
    </citation>
    <scope>NUCLEOTIDE SEQUENCE</scope>
    <source>
        <strain evidence="2">CBS 955.72</strain>
    </source>
</reference>
<keyword evidence="1" id="KW-0472">Membrane</keyword>
<keyword evidence="1" id="KW-0812">Transmembrane</keyword>
<keyword evidence="1" id="KW-1133">Transmembrane helix</keyword>
<dbReference type="EMBL" id="JAUIQD010000009">
    <property type="protein sequence ID" value="KAK3339684.1"/>
    <property type="molecule type" value="Genomic_DNA"/>
</dbReference>
<accession>A0AAJ0H4Z7</accession>
<reference evidence="2" key="2">
    <citation type="submission" date="2023-06" db="EMBL/GenBank/DDBJ databases">
        <authorList>
            <consortium name="Lawrence Berkeley National Laboratory"/>
            <person name="Haridas S."/>
            <person name="Hensen N."/>
            <person name="Bonometti L."/>
            <person name="Westerberg I."/>
            <person name="Brannstrom I.O."/>
            <person name="Guillou S."/>
            <person name="Cros-Aarteil S."/>
            <person name="Calhoun S."/>
            <person name="Kuo A."/>
            <person name="Mondo S."/>
            <person name="Pangilinan J."/>
            <person name="Riley R."/>
            <person name="Labutti K."/>
            <person name="Andreopoulos B."/>
            <person name="Lipzen A."/>
            <person name="Chen C."/>
            <person name="Yanf M."/>
            <person name="Daum C."/>
            <person name="Ng V."/>
            <person name="Clum A."/>
            <person name="Steindorff A."/>
            <person name="Ohm R."/>
            <person name="Martin F."/>
            <person name="Silar P."/>
            <person name="Natvig D."/>
            <person name="Lalanne C."/>
            <person name="Gautier V."/>
            <person name="Ament-Velasquez S.L."/>
            <person name="Kruys A."/>
            <person name="Hutchinson M.I."/>
            <person name="Powell A.J."/>
            <person name="Barry K."/>
            <person name="Miller A.N."/>
            <person name="Grigoriev I.V."/>
            <person name="Debuchy R."/>
            <person name="Gladieux P."/>
            <person name="Thoren M.H."/>
            <person name="Johannesson H."/>
        </authorList>
    </citation>
    <scope>NUCLEOTIDE SEQUENCE</scope>
    <source>
        <strain evidence="2">CBS 955.72</strain>
    </source>
</reference>
<feature type="transmembrane region" description="Helical" evidence="1">
    <location>
        <begin position="88"/>
        <end position="108"/>
    </location>
</feature>
<dbReference type="Proteomes" id="UP001275084">
    <property type="component" value="Unassembled WGS sequence"/>
</dbReference>
<dbReference type="AlphaFoldDB" id="A0AAJ0H4Z7"/>